<name>A0A5C0UGL4_9PROT</name>
<evidence type="ECO:0000256" key="4">
    <source>
        <dbReference type="ARBA" id="ARBA00022741"/>
    </source>
</evidence>
<keyword evidence="3" id="KW-0436">Ligase</keyword>
<keyword evidence="4" id="KW-0547">Nucleotide-binding</keyword>
<dbReference type="PANTHER" id="PTHR43599:SF3">
    <property type="entry name" value="SI:DKEY-6E2.2"/>
    <property type="match status" value="1"/>
</dbReference>
<comment type="catalytic activity">
    <reaction evidence="7">
        <text>5-amino-1-(5-phospho-D-ribosyl)imidazole-4-carboxylate + L-aspartate + ATP = (2S)-2-[5-amino-1-(5-phospho-beta-D-ribosyl)imidazole-4-carboxamido]succinate + ADP + phosphate + 2 H(+)</text>
        <dbReference type="Rhea" id="RHEA:22628"/>
        <dbReference type="ChEBI" id="CHEBI:15378"/>
        <dbReference type="ChEBI" id="CHEBI:29991"/>
        <dbReference type="ChEBI" id="CHEBI:30616"/>
        <dbReference type="ChEBI" id="CHEBI:43474"/>
        <dbReference type="ChEBI" id="CHEBI:58443"/>
        <dbReference type="ChEBI" id="CHEBI:77657"/>
        <dbReference type="ChEBI" id="CHEBI:456216"/>
        <dbReference type="EC" id="6.3.2.6"/>
    </reaction>
</comment>
<keyword evidence="5" id="KW-0658">Purine biosynthesis</keyword>
<dbReference type="InterPro" id="IPR050089">
    <property type="entry name" value="SAICAR_synthetase"/>
</dbReference>
<dbReference type="GO" id="GO:0004639">
    <property type="term" value="F:phosphoribosylaminoimidazolesuccinocarboxamide synthase activity"/>
    <property type="evidence" value="ECO:0007669"/>
    <property type="project" value="UniProtKB-EC"/>
</dbReference>
<organism evidence="9 10">
    <name type="scientific">Candidatus Nesciobacter abundans</name>
    <dbReference type="NCBI Taxonomy" id="2601668"/>
    <lineage>
        <taxon>Bacteria</taxon>
        <taxon>Pseudomonadati</taxon>
        <taxon>Pseudomonadota</taxon>
        <taxon>Alphaproteobacteria</taxon>
        <taxon>Holosporales</taxon>
        <taxon>Holosporaceae</taxon>
        <taxon>Candidatus Nesciobacter</taxon>
    </lineage>
</organism>
<proteinExistence type="predicted"/>
<evidence type="ECO:0000256" key="3">
    <source>
        <dbReference type="ARBA" id="ARBA00022598"/>
    </source>
</evidence>
<evidence type="ECO:0000256" key="6">
    <source>
        <dbReference type="ARBA" id="ARBA00022840"/>
    </source>
</evidence>
<dbReference type="Gene3D" id="3.30.200.20">
    <property type="entry name" value="Phosphorylase Kinase, domain 1"/>
    <property type="match status" value="1"/>
</dbReference>
<dbReference type="GO" id="GO:0005524">
    <property type="term" value="F:ATP binding"/>
    <property type="evidence" value="ECO:0007669"/>
    <property type="project" value="UniProtKB-KW"/>
</dbReference>
<dbReference type="Gene3D" id="3.30.470.20">
    <property type="entry name" value="ATP-grasp fold, B domain"/>
    <property type="match status" value="1"/>
</dbReference>
<reference evidence="9 10" key="1">
    <citation type="submission" date="2019-08" db="EMBL/GenBank/DDBJ databases">
        <title>Highly reduced genomes of protist endosymbionts show evolutionary convergence.</title>
        <authorList>
            <person name="George E."/>
            <person name="Husnik F."/>
            <person name="Tashyreva D."/>
            <person name="Prokopchuk G."/>
            <person name="Horak A."/>
            <person name="Kwong W.K."/>
            <person name="Lukes J."/>
            <person name="Keeling P.J."/>
        </authorList>
    </citation>
    <scope>NUCLEOTIDE SEQUENCE [LARGE SCALE GENOMIC DNA]</scope>
    <source>
        <strain evidence="9">1604HC</strain>
    </source>
</reference>
<evidence type="ECO:0000259" key="8">
    <source>
        <dbReference type="Pfam" id="PF01259"/>
    </source>
</evidence>
<dbReference type="EC" id="6.3.2.6" evidence="2"/>
<keyword evidence="6" id="KW-0067">ATP-binding</keyword>
<feature type="domain" description="SAICAR synthetase/ADE2 N-terminal" evidence="8">
    <location>
        <begin position="43"/>
        <end position="210"/>
    </location>
</feature>
<keyword evidence="10" id="KW-1185">Reference proteome</keyword>
<dbReference type="PANTHER" id="PTHR43599">
    <property type="entry name" value="MULTIFUNCTIONAL PROTEIN ADE2"/>
    <property type="match status" value="1"/>
</dbReference>
<dbReference type="GO" id="GO:0006189">
    <property type="term" value="P:'de novo' IMP biosynthetic process"/>
    <property type="evidence" value="ECO:0007669"/>
    <property type="project" value="UniProtKB-UniPathway"/>
</dbReference>
<dbReference type="SUPFAM" id="SSF56104">
    <property type="entry name" value="SAICAR synthase-like"/>
    <property type="match status" value="1"/>
</dbReference>
<evidence type="ECO:0000256" key="5">
    <source>
        <dbReference type="ARBA" id="ARBA00022755"/>
    </source>
</evidence>
<dbReference type="Pfam" id="PF01259">
    <property type="entry name" value="SAICAR_synt"/>
    <property type="match status" value="1"/>
</dbReference>
<dbReference type="KEGG" id="nabu:FZC36_00230"/>
<dbReference type="OrthoDB" id="9801549at2"/>
<evidence type="ECO:0000256" key="1">
    <source>
        <dbReference type="ARBA" id="ARBA00004672"/>
    </source>
</evidence>
<dbReference type="UniPathway" id="UPA00074">
    <property type="reaction ID" value="UER00131"/>
</dbReference>
<dbReference type="InterPro" id="IPR028923">
    <property type="entry name" value="SAICAR_synt/ADE2_N"/>
</dbReference>
<evidence type="ECO:0000313" key="10">
    <source>
        <dbReference type="Proteomes" id="UP000324924"/>
    </source>
</evidence>
<gene>
    <name evidence="9" type="ORF">FZC36_00230</name>
</gene>
<dbReference type="EMBL" id="CP043314">
    <property type="protein sequence ID" value="QEK38870.1"/>
    <property type="molecule type" value="Genomic_DNA"/>
</dbReference>
<sequence length="226" mass="26800">MFRNYAFGERRLISSEEKKLLYATNNNNYIIMHFPEEEKNDVWRNYLSGFSWEILDNFGIKTHYIQKLNIREQLVKSTHPYPFSLKVTNISSPEINKLIGVPEGTKFDKPLVEWYLTQDSSKNLISQEHIVHFEVTTKEEAEQIKNISLRVNDVISSYFLSWKLYISEITLKFGKNEENLVLIDEISPETCKFWNKELDTEIPKDEAYEKMKEIYKKTNNHNKSDS</sequence>
<dbReference type="Proteomes" id="UP000324924">
    <property type="component" value="Chromosome"/>
</dbReference>
<dbReference type="RefSeq" id="WP_148971993.1">
    <property type="nucleotide sequence ID" value="NZ_CP043314.1"/>
</dbReference>
<protein>
    <recommendedName>
        <fullName evidence="2">phosphoribosylaminoimidazolesuccinocarboxamide synthase</fullName>
        <ecNumber evidence="2">6.3.2.6</ecNumber>
    </recommendedName>
</protein>
<accession>A0A5C0UGL4</accession>
<evidence type="ECO:0000256" key="2">
    <source>
        <dbReference type="ARBA" id="ARBA00012217"/>
    </source>
</evidence>
<evidence type="ECO:0000313" key="9">
    <source>
        <dbReference type="EMBL" id="QEK38870.1"/>
    </source>
</evidence>
<evidence type="ECO:0000256" key="7">
    <source>
        <dbReference type="ARBA" id="ARBA00048475"/>
    </source>
</evidence>
<dbReference type="AlphaFoldDB" id="A0A5C0UGL4"/>
<comment type="pathway">
    <text evidence="1">Purine metabolism; IMP biosynthesis via de novo pathway; 5-amino-1-(5-phospho-D-ribosyl)imidazole-4-carboxamide from 5-amino-1-(5-phospho-D-ribosyl)imidazole-4-carboxylate: step 1/2.</text>
</comment>